<evidence type="ECO:0000256" key="3">
    <source>
        <dbReference type="ARBA" id="ARBA00022618"/>
    </source>
</evidence>
<keyword evidence="9" id="KW-0961">Cell wall biogenesis/degradation</keyword>
<dbReference type="GO" id="GO:0005524">
    <property type="term" value="F:ATP binding"/>
    <property type="evidence" value="ECO:0007669"/>
    <property type="project" value="UniProtKB-KW"/>
</dbReference>
<dbReference type="PANTHER" id="PTHR43024">
    <property type="entry name" value="UDP-N-ACETYLMURAMOYL-TRIPEPTIDE--D-ALANYL-D-ALANINE LIGASE"/>
    <property type="match status" value="1"/>
</dbReference>
<dbReference type="InterPro" id="IPR004101">
    <property type="entry name" value="Mur_ligase_C"/>
</dbReference>
<dbReference type="STRING" id="1764295.A0A5B8MTP3"/>
<evidence type="ECO:0000256" key="8">
    <source>
        <dbReference type="ARBA" id="ARBA00023306"/>
    </source>
</evidence>
<proteinExistence type="predicted"/>
<dbReference type="Pfam" id="PF08245">
    <property type="entry name" value="Mur_ligase_M"/>
    <property type="match status" value="1"/>
</dbReference>
<dbReference type="EMBL" id="CP031045">
    <property type="protein sequence ID" value="QDZ24158.1"/>
    <property type="molecule type" value="Genomic_DNA"/>
</dbReference>
<dbReference type="GO" id="GO:0051301">
    <property type="term" value="P:cell division"/>
    <property type="evidence" value="ECO:0007669"/>
    <property type="project" value="UniProtKB-KW"/>
</dbReference>
<keyword evidence="3" id="KW-0132">Cell division</keyword>
<feature type="domain" description="Mur ligase C-terminal" evidence="11">
    <location>
        <begin position="398"/>
        <end position="521"/>
    </location>
</feature>
<dbReference type="Proteomes" id="UP000316726">
    <property type="component" value="Chromosome 12"/>
</dbReference>
<evidence type="ECO:0000256" key="10">
    <source>
        <dbReference type="ARBA" id="ARBA00031461"/>
    </source>
</evidence>
<dbReference type="SUPFAM" id="SSF53244">
    <property type="entry name" value="MurD-like peptide ligases, peptide-binding domain"/>
    <property type="match status" value="1"/>
</dbReference>
<dbReference type="InterPro" id="IPR051046">
    <property type="entry name" value="MurCDEF_CellWall_CoF430Synth"/>
</dbReference>
<evidence type="ECO:0000256" key="5">
    <source>
        <dbReference type="ARBA" id="ARBA00022840"/>
    </source>
</evidence>
<sequence length="539" mass="56733">MAGAGGCLLRFGREGVPRREVRGRPQREAGGRKVLAKADGLERGAVVFTSEEIAEATGGRVERGGEPGVIITDSRGARAGTWFLGIRGDRYDGRDFALDALARGCAGVVLETESEAEIQEFVSSMGDGANAGLVSVAGSSGGLATLHDLARSVRREYPGKVVGITGSCGKTTTRSMVSHLLRGMRGEGAVHETEGNNNNLIGVPLTILKLPSEAGFCVLELGMDRFGEIRQLGSICEPGVRVVTNVGLAHLEGVGGTIEGVADAKAELLEGARPGDVCVLNADDAHVSKMAPPRGVDRISFGRGEHCDVRILGSRASGEDGMRSRLTFSVRGKGEVLCEVCQPGHRNVAENAAAAVATLLALEVDFDLPTLRRGLSTFSSPLQVGRGRAREYFFQGRAIAVIDETYNSNPTSLLAALDTLCESGGEGSRRHAVLGDMLELGEASDHHHSVVLSRCLSDETIDTVTLVGDRFGDALERMRAEEGKSSAGERSVRWFSDPIEAASVVVAHCEDGDVVLVKGSRGMAMEGFFHSSVGLIGGL</sequence>
<evidence type="ECO:0000256" key="6">
    <source>
        <dbReference type="ARBA" id="ARBA00022960"/>
    </source>
</evidence>
<evidence type="ECO:0000259" key="12">
    <source>
        <dbReference type="Pfam" id="PF08245"/>
    </source>
</evidence>
<evidence type="ECO:0000259" key="11">
    <source>
        <dbReference type="Pfam" id="PF02875"/>
    </source>
</evidence>
<dbReference type="GO" id="GO:0008360">
    <property type="term" value="P:regulation of cell shape"/>
    <property type="evidence" value="ECO:0007669"/>
    <property type="project" value="UniProtKB-KW"/>
</dbReference>
<dbReference type="GO" id="GO:0047480">
    <property type="term" value="F:UDP-N-acetylmuramoyl-tripeptide-D-alanyl-D-alanine ligase activity"/>
    <property type="evidence" value="ECO:0007669"/>
    <property type="project" value="InterPro"/>
</dbReference>
<feature type="domain" description="Mur ligase central" evidence="12">
    <location>
        <begin position="164"/>
        <end position="358"/>
    </location>
</feature>
<protein>
    <recommendedName>
        <fullName evidence="10">UDP-MurNAc-pentapeptide synthetase</fullName>
    </recommendedName>
</protein>
<evidence type="ECO:0000313" key="14">
    <source>
        <dbReference type="Proteomes" id="UP000316726"/>
    </source>
</evidence>
<dbReference type="InterPro" id="IPR036565">
    <property type="entry name" value="Mur-like_cat_sf"/>
</dbReference>
<reference evidence="13 14" key="1">
    <citation type="submission" date="2018-07" db="EMBL/GenBank/DDBJ databases">
        <title>The complete nuclear genome of the prasinophyte Chloropicon primus (CCMP1205).</title>
        <authorList>
            <person name="Pombert J.-F."/>
            <person name="Otis C."/>
            <person name="Turmel M."/>
            <person name="Lemieux C."/>
        </authorList>
    </citation>
    <scope>NUCLEOTIDE SEQUENCE [LARGE SCALE GENOMIC DNA]</scope>
    <source>
        <strain evidence="13 14">CCMP1205</strain>
    </source>
</reference>
<keyword evidence="2 13" id="KW-0436">Ligase</keyword>
<evidence type="ECO:0000256" key="1">
    <source>
        <dbReference type="ARBA" id="ARBA00022490"/>
    </source>
</evidence>
<name>A0A5B8MTP3_9CHLO</name>
<keyword evidence="1" id="KW-0963">Cytoplasm</keyword>
<dbReference type="Gene3D" id="3.90.190.20">
    <property type="entry name" value="Mur ligase, C-terminal domain"/>
    <property type="match status" value="1"/>
</dbReference>
<dbReference type="NCBIfam" id="TIGR01143">
    <property type="entry name" value="murF"/>
    <property type="match status" value="1"/>
</dbReference>
<dbReference type="InterPro" id="IPR013221">
    <property type="entry name" value="Mur_ligase_cen"/>
</dbReference>
<keyword evidence="6" id="KW-0133">Cell shape</keyword>
<gene>
    <name evidence="13" type="ORF">A3770_12p66760</name>
</gene>
<evidence type="ECO:0000256" key="7">
    <source>
        <dbReference type="ARBA" id="ARBA00022984"/>
    </source>
</evidence>
<dbReference type="OrthoDB" id="2020781at2759"/>
<dbReference type="SUPFAM" id="SSF53623">
    <property type="entry name" value="MurD-like peptide ligases, catalytic domain"/>
    <property type="match status" value="1"/>
</dbReference>
<keyword evidence="5" id="KW-0067">ATP-binding</keyword>
<dbReference type="Pfam" id="PF02875">
    <property type="entry name" value="Mur_ligase_C"/>
    <property type="match status" value="1"/>
</dbReference>
<dbReference type="GO" id="GO:0071555">
    <property type="term" value="P:cell wall organization"/>
    <property type="evidence" value="ECO:0007669"/>
    <property type="project" value="UniProtKB-KW"/>
</dbReference>
<dbReference type="InterPro" id="IPR005863">
    <property type="entry name" value="UDP-N-AcMur_synth"/>
</dbReference>
<accession>A0A5B8MTP3</accession>
<keyword evidence="14" id="KW-1185">Reference proteome</keyword>
<dbReference type="Gene3D" id="3.40.1190.10">
    <property type="entry name" value="Mur-like, catalytic domain"/>
    <property type="match status" value="1"/>
</dbReference>
<evidence type="ECO:0000256" key="4">
    <source>
        <dbReference type="ARBA" id="ARBA00022741"/>
    </source>
</evidence>
<evidence type="ECO:0000313" key="13">
    <source>
        <dbReference type="EMBL" id="QDZ24158.1"/>
    </source>
</evidence>
<dbReference type="SUPFAM" id="SSF63418">
    <property type="entry name" value="MurE/MurF N-terminal domain"/>
    <property type="match status" value="1"/>
</dbReference>
<dbReference type="AlphaFoldDB" id="A0A5B8MTP3"/>
<dbReference type="PANTHER" id="PTHR43024:SF1">
    <property type="entry name" value="UDP-N-ACETYLMURAMOYL-TRIPEPTIDE--D-ALANYL-D-ALANINE LIGASE"/>
    <property type="match status" value="1"/>
</dbReference>
<keyword evidence="8" id="KW-0131">Cell cycle</keyword>
<dbReference type="Gene3D" id="3.40.1390.10">
    <property type="entry name" value="MurE/MurF, N-terminal domain"/>
    <property type="match status" value="1"/>
</dbReference>
<evidence type="ECO:0000256" key="2">
    <source>
        <dbReference type="ARBA" id="ARBA00022598"/>
    </source>
</evidence>
<dbReference type="InterPro" id="IPR036615">
    <property type="entry name" value="Mur_ligase_C_dom_sf"/>
</dbReference>
<organism evidence="13 14">
    <name type="scientific">Chloropicon primus</name>
    <dbReference type="NCBI Taxonomy" id="1764295"/>
    <lineage>
        <taxon>Eukaryota</taxon>
        <taxon>Viridiplantae</taxon>
        <taxon>Chlorophyta</taxon>
        <taxon>Chloropicophyceae</taxon>
        <taxon>Chloropicales</taxon>
        <taxon>Chloropicaceae</taxon>
        <taxon>Chloropicon</taxon>
    </lineage>
</organism>
<keyword evidence="7" id="KW-0573">Peptidoglycan synthesis</keyword>
<keyword evidence="4" id="KW-0547">Nucleotide-binding</keyword>
<dbReference type="InterPro" id="IPR035911">
    <property type="entry name" value="MurE/MurF_N"/>
</dbReference>
<evidence type="ECO:0000256" key="9">
    <source>
        <dbReference type="ARBA" id="ARBA00023316"/>
    </source>
</evidence>